<sequence>MGDEFVKGKVYGERDCSLIAFAKARKGLEDGS</sequence>
<dbReference type="AlphaFoldDB" id="A0A1S8M9W8"/>
<evidence type="ECO:0000313" key="2">
    <source>
        <dbReference type="Proteomes" id="UP000190951"/>
    </source>
</evidence>
<dbReference type="Proteomes" id="UP000190951">
    <property type="component" value="Chromosome"/>
</dbReference>
<evidence type="ECO:0000313" key="1">
    <source>
        <dbReference type="EMBL" id="URZ13666.1"/>
    </source>
</evidence>
<protein>
    <submittedName>
        <fullName evidence="1">Uncharacterized protein</fullName>
    </submittedName>
</protein>
<keyword evidence="2" id="KW-1185">Reference proteome</keyword>
<dbReference type="STRING" id="84029.CROST_21250"/>
<proteinExistence type="predicted"/>
<name>A0A1S8M9W8_9CLOT</name>
<gene>
    <name evidence="1" type="ORF">CROST_044320</name>
</gene>
<dbReference type="EMBL" id="CP096983">
    <property type="protein sequence ID" value="URZ13666.1"/>
    <property type="molecule type" value="Genomic_DNA"/>
</dbReference>
<reference evidence="1 2" key="1">
    <citation type="submission" date="2022-04" db="EMBL/GenBank/DDBJ databases">
        <title>Genome sequence of C. roseum typestrain.</title>
        <authorList>
            <person name="Poehlein A."/>
            <person name="Schoch T."/>
            <person name="Duerre P."/>
            <person name="Daniel R."/>
        </authorList>
    </citation>
    <scope>NUCLEOTIDE SEQUENCE [LARGE SCALE GENOMIC DNA]</scope>
    <source>
        <strain evidence="1 2">DSM 7320</strain>
    </source>
</reference>
<accession>A0A1S8M9W8</accession>
<organism evidence="1 2">
    <name type="scientific">Clostridium felsineum</name>
    <dbReference type="NCBI Taxonomy" id="36839"/>
    <lineage>
        <taxon>Bacteria</taxon>
        <taxon>Bacillati</taxon>
        <taxon>Bacillota</taxon>
        <taxon>Clostridia</taxon>
        <taxon>Eubacteriales</taxon>
        <taxon>Clostridiaceae</taxon>
        <taxon>Clostridium</taxon>
    </lineage>
</organism>
<dbReference type="KEGG" id="crw:CROST_044320"/>